<dbReference type="InterPro" id="IPR051455">
    <property type="entry name" value="Bact_solute-bind_prot3"/>
</dbReference>
<keyword evidence="2" id="KW-0813">Transport</keyword>
<organism evidence="7 8">
    <name type="scientific">Kitasatospora aburaviensis</name>
    <dbReference type="NCBI Taxonomy" id="67265"/>
    <lineage>
        <taxon>Bacteria</taxon>
        <taxon>Bacillati</taxon>
        <taxon>Actinomycetota</taxon>
        <taxon>Actinomycetes</taxon>
        <taxon>Kitasatosporales</taxon>
        <taxon>Streptomycetaceae</taxon>
        <taxon>Kitasatospora</taxon>
    </lineage>
</organism>
<dbReference type="InterPro" id="IPR001638">
    <property type="entry name" value="Solute-binding_3/MltF_N"/>
</dbReference>
<dbReference type="SUPFAM" id="SSF53850">
    <property type="entry name" value="Periplasmic binding protein-like II"/>
    <property type="match status" value="1"/>
</dbReference>
<keyword evidence="3 5" id="KW-0732">Signal</keyword>
<proteinExistence type="inferred from homology"/>
<dbReference type="Gene3D" id="3.40.190.10">
    <property type="entry name" value="Periplasmic binding protein-like II"/>
    <property type="match status" value="2"/>
</dbReference>
<evidence type="ECO:0000256" key="5">
    <source>
        <dbReference type="SAM" id="SignalP"/>
    </source>
</evidence>
<evidence type="ECO:0000256" key="2">
    <source>
        <dbReference type="ARBA" id="ARBA00022448"/>
    </source>
</evidence>
<accession>A0ABW1F8K5</accession>
<evidence type="ECO:0000313" key="8">
    <source>
        <dbReference type="Proteomes" id="UP001596067"/>
    </source>
</evidence>
<sequence>MMRGKNGRARSVAAVALLASCTAVLGAGSPQGAVLPEAQRTAQAPQRGQQEQAGGDCDVYKSVPPSGEDGPAVKAIKAKRSLVIGIDLNSYRWGARNPDTGQIEGFDIDLARAIGTAIMGDPDKVTLKAVPTADRIKFIQEGRVDMIVRTMTITCDRLEQVAFSRPYFNTSQRVVVPKSSPARSLDEALNGATVCAAAGSSAQDELKNHPVKQVVSVENHLDCLVLMQLGKVDATMTDDALAASQAAQDQTVRVVDGEIRPGVMGIAMLKTSTDLTARVNQVLADYYGSGAWRGTYDRWLKPYLLNDADHYWPVQH</sequence>
<name>A0ABW1F8K5_9ACTN</name>
<dbReference type="Pfam" id="PF00497">
    <property type="entry name" value="SBP_bac_3"/>
    <property type="match status" value="1"/>
</dbReference>
<dbReference type="PANTHER" id="PTHR30085">
    <property type="entry name" value="AMINO ACID ABC TRANSPORTER PERMEASE"/>
    <property type="match status" value="1"/>
</dbReference>
<feature type="chain" id="PRO_5046007097" evidence="5">
    <location>
        <begin position="27"/>
        <end position="316"/>
    </location>
</feature>
<feature type="domain" description="Solute-binding protein family 3/N-terminal" evidence="6">
    <location>
        <begin position="81"/>
        <end position="302"/>
    </location>
</feature>
<reference evidence="8" key="1">
    <citation type="journal article" date="2019" name="Int. J. Syst. Evol. Microbiol.">
        <title>The Global Catalogue of Microorganisms (GCM) 10K type strain sequencing project: providing services to taxonomists for standard genome sequencing and annotation.</title>
        <authorList>
            <consortium name="The Broad Institute Genomics Platform"/>
            <consortium name="The Broad Institute Genome Sequencing Center for Infectious Disease"/>
            <person name="Wu L."/>
            <person name="Ma J."/>
        </authorList>
    </citation>
    <scope>NUCLEOTIDE SEQUENCE [LARGE SCALE GENOMIC DNA]</scope>
    <source>
        <strain evidence="8">CGMCC 4.1469</strain>
    </source>
</reference>
<feature type="signal peptide" evidence="5">
    <location>
        <begin position="1"/>
        <end position="26"/>
    </location>
</feature>
<protein>
    <submittedName>
        <fullName evidence="7">Glutamate ABC transporter substrate-binding protein</fullName>
    </submittedName>
</protein>
<dbReference type="Proteomes" id="UP001596067">
    <property type="component" value="Unassembled WGS sequence"/>
</dbReference>
<dbReference type="EMBL" id="JBHSOD010000088">
    <property type="protein sequence ID" value="MFC5890591.1"/>
    <property type="molecule type" value="Genomic_DNA"/>
</dbReference>
<feature type="compositionally biased region" description="Polar residues" evidence="4">
    <location>
        <begin position="40"/>
        <end position="52"/>
    </location>
</feature>
<dbReference type="PROSITE" id="PS51257">
    <property type="entry name" value="PROKAR_LIPOPROTEIN"/>
    <property type="match status" value="1"/>
</dbReference>
<feature type="region of interest" description="Disordered" evidence="4">
    <location>
        <begin position="38"/>
        <end position="71"/>
    </location>
</feature>
<evidence type="ECO:0000259" key="6">
    <source>
        <dbReference type="SMART" id="SM00062"/>
    </source>
</evidence>
<evidence type="ECO:0000313" key="7">
    <source>
        <dbReference type="EMBL" id="MFC5890591.1"/>
    </source>
</evidence>
<dbReference type="RefSeq" id="WP_313765841.1">
    <property type="nucleotide sequence ID" value="NZ_BAAAVH010000012.1"/>
</dbReference>
<evidence type="ECO:0000256" key="4">
    <source>
        <dbReference type="SAM" id="MobiDB-lite"/>
    </source>
</evidence>
<keyword evidence="8" id="KW-1185">Reference proteome</keyword>
<comment type="caution">
    <text evidence="7">The sequence shown here is derived from an EMBL/GenBank/DDBJ whole genome shotgun (WGS) entry which is preliminary data.</text>
</comment>
<evidence type="ECO:0000256" key="3">
    <source>
        <dbReference type="ARBA" id="ARBA00022729"/>
    </source>
</evidence>
<dbReference type="CDD" id="cd13690">
    <property type="entry name" value="PBP2_GluB"/>
    <property type="match status" value="1"/>
</dbReference>
<gene>
    <name evidence="7" type="ORF">ACFP0N_37125</name>
</gene>
<comment type="similarity">
    <text evidence="1">Belongs to the bacterial solute-binding protein 3 family.</text>
</comment>
<evidence type="ECO:0000256" key="1">
    <source>
        <dbReference type="ARBA" id="ARBA00010333"/>
    </source>
</evidence>
<dbReference type="PANTHER" id="PTHR30085:SF6">
    <property type="entry name" value="ABC TRANSPORTER GLUTAMINE-BINDING PROTEIN GLNH"/>
    <property type="match status" value="1"/>
</dbReference>
<dbReference type="SMART" id="SM00062">
    <property type="entry name" value="PBPb"/>
    <property type="match status" value="1"/>
</dbReference>